<reference evidence="1" key="1">
    <citation type="submission" date="2020-11" db="EMBL/GenBank/DDBJ databases">
        <authorList>
            <person name="Whiteford S."/>
        </authorList>
    </citation>
    <scope>NUCLEOTIDE SEQUENCE</scope>
</reference>
<dbReference type="EMBL" id="CAJHNJ030000013">
    <property type="protein sequence ID" value="CAG9111609.1"/>
    <property type="molecule type" value="Genomic_DNA"/>
</dbReference>
<dbReference type="Proteomes" id="UP000653454">
    <property type="component" value="Unassembled WGS sequence"/>
</dbReference>
<evidence type="ECO:0000313" key="2">
    <source>
        <dbReference type="Proteomes" id="UP000653454"/>
    </source>
</evidence>
<keyword evidence="2" id="KW-1185">Reference proteome</keyword>
<accession>A0A8S4E8F8</accession>
<gene>
    <name evidence="1" type="ORF">PLXY2_LOCUS4602</name>
</gene>
<dbReference type="AlphaFoldDB" id="A0A8S4E8F8"/>
<comment type="caution">
    <text evidence="1">The sequence shown here is derived from an EMBL/GenBank/DDBJ whole genome shotgun (WGS) entry which is preliminary data.</text>
</comment>
<name>A0A8S4E8F8_PLUXY</name>
<sequence>MSSKRKLEEREEARAKRPRRRLRSNSEPQPIDANQAEKRVALRRLFGRILSVEARREEREEAAEAAEEVEEGEDPLLDGVPVDLEAEALGFLVCAQETLRFLHTRGLSMQHPMFARLRSRLLQGISDIGLA</sequence>
<protein>
    <submittedName>
        <fullName evidence="1">(diamondback moth) hypothetical protein</fullName>
    </submittedName>
</protein>
<proteinExistence type="predicted"/>
<evidence type="ECO:0000313" key="1">
    <source>
        <dbReference type="EMBL" id="CAG9111609.1"/>
    </source>
</evidence>
<organism evidence="1 2">
    <name type="scientific">Plutella xylostella</name>
    <name type="common">Diamondback moth</name>
    <name type="synonym">Plutella maculipennis</name>
    <dbReference type="NCBI Taxonomy" id="51655"/>
    <lineage>
        <taxon>Eukaryota</taxon>
        <taxon>Metazoa</taxon>
        <taxon>Ecdysozoa</taxon>
        <taxon>Arthropoda</taxon>
        <taxon>Hexapoda</taxon>
        <taxon>Insecta</taxon>
        <taxon>Pterygota</taxon>
        <taxon>Neoptera</taxon>
        <taxon>Endopterygota</taxon>
        <taxon>Lepidoptera</taxon>
        <taxon>Glossata</taxon>
        <taxon>Ditrysia</taxon>
        <taxon>Yponomeutoidea</taxon>
        <taxon>Plutellidae</taxon>
        <taxon>Plutella</taxon>
    </lineage>
</organism>